<dbReference type="EMBL" id="KN832973">
    <property type="protein sequence ID" value="KIM90564.1"/>
    <property type="molecule type" value="Genomic_DNA"/>
</dbReference>
<dbReference type="GO" id="GO:0005654">
    <property type="term" value="C:nucleoplasm"/>
    <property type="evidence" value="ECO:0007669"/>
    <property type="project" value="TreeGrafter"/>
</dbReference>
<feature type="region of interest" description="Disordered" evidence="8">
    <location>
        <begin position="312"/>
        <end position="345"/>
    </location>
</feature>
<keyword evidence="7" id="KW-0175">Coiled coil</keyword>
<feature type="region of interest" description="Disordered" evidence="8">
    <location>
        <begin position="402"/>
        <end position="459"/>
    </location>
</feature>
<accession>A0A0C3GFW9</accession>
<evidence type="ECO:0000259" key="9">
    <source>
        <dbReference type="Pfam" id="PF10516"/>
    </source>
</evidence>
<feature type="region of interest" description="Disordered" evidence="8">
    <location>
        <begin position="116"/>
        <end position="160"/>
    </location>
</feature>
<dbReference type="HOGENOM" id="CLU_028900_0_1_1"/>
<comment type="subcellular location">
    <subcellularLocation>
        <location evidence="1">Nucleus</location>
    </subcellularLocation>
</comment>
<sequence length="459" mass="48948">MSKLSVLHCTSHLHRPLLPPSAVHTSSPVHHGLVTFYSSERPAVIDAPAPQTIEDSVEHAKRAFALKKYEQAVDYYATALELATEKYGEDAPESADLYFAYGKALLENAISQASVLGKEQQEDEGEDPNTNKASGSNTGGSGPILSFSGDAEDADDIGAGGEDVTVDLFADAVNRIAREEAEEADGDEEGDEAEPEDDFNAAWEVLDLARAIYDKGKDENDEVKLKLADTYITLGDISLETEKFDQAITDYEAGLSLKHDLLPFSSRQIAEAHYKLSMVLDLTSGRLKDAIIHAEKALTSVEARAAELRDGLSGQLKPESRGQAPVGNVKGSGKGKGKGVGGKLVRDDLVQNMTKTQIEGELKELEELKDDLALKVEELKTAPSEPTASAPALVAKALDQELNAGSSKSDPAAVNDLTSMVVKKKKKASDTNGAGKRKADGDAGSPSEKKTKLEDAAQS</sequence>
<reference evidence="11" key="2">
    <citation type="submission" date="2015-01" db="EMBL/GenBank/DDBJ databases">
        <title>Evolutionary Origins and Diversification of the Mycorrhizal Mutualists.</title>
        <authorList>
            <consortium name="DOE Joint Genome Institute"/>
            <consortium name="Mycorrhizal Genomics Consortium"/>
            <person name="Kohler A."/>
            <person name="Kuo A."/>
            <person name="Nagy L.G."/>
            <person name="Floudas D."/>
            <person name="Copeland A."/>
            <person name="Barry K.W."/>
            <person name="Cichocki N."/>
            <person name="Veneault-Fourrey C."/>
            <person name="LaButti K."/>
            <person name="Lindquist E.A."/>
            <person name="Lipzen A."/>
            <person name="Lundell T."/>
            <person name="Morin E."/>
            <person name="Murat C."/>
            <person name="Riley R."/>
            <person name="Ohm R."/>
            <person name="Sun H."/>
            <person name="Tunlid A."/>
            <person name="Henrissat B."/>
            <person name="Grigoriev I.V."/>
            <person name="Hibbett D.S."/>
            <person name="Martin F."/>
        </authorList>
    </citation>
    <scope>NUCLEOTIDE SEQUENCE [LARGE SCALE GENOMIC DNA]</scope>
    <source>
        <strain evidence="11">F 1598</strain>
    </source>
</reference>
<dbReference type="GO" id="GO:0042393">
    <property type="term" value="F:histone binding"/>
    <property type="evidence" value="ECO:0007669"/>
    <property type="project" value="TreeGrafter"/>
</dbReference>
<evidence type="ECO:0000256" key="8">
    <source>
        <dbReference type="SAM" id="MobiDB-lite"/>
    </source>
</evidence>
<evidence type="ECO:0000256" key="2">
    <source>
        <dbReference type="ARBA" id="ARBA00008402"/>
    </source>
</evidence>
<evidence type="ECO:0000256" key="7">
    <source>
        <dbReference type="SAM" id="Coils"/>
    </source>
</evidence>
<dbReference type="InParanoid" id="A0A0C3GFW9"/>
<evidence type="ECO:0000256" key="5">
    <source>
        <dbReference type="ARBA" id="ARBA00023242"/>
    </source>
</evidence>
<dbReference type="Proteomes" id="UP000054166">
    <property type="component" value="Unassembled WGS sequence"/>
</dbReference>
<dbReference type="PANTHER" id="PTHR15081">
    <property type="entry name" value="NUCLEAR AUTOANTIGENIC SPERM PROTEIN NASP -RELATED"/>
    <property type="match status" value="1"/>
</dbReference>
<dbReference type="GO" id="GO:0034080">
    <property type="term" value="P:CENP-A containing chromatin assembly"/>
    <property type="evidence" value="ECO:0007669"/>
    <property type="project" value="TreeGrafter"/>
</dbReference>
<keyword evidence="11" id="KW-1185">Reference proteome</keyword>
<dbReference type="PROSITE" id="PS50005">
    <property type="entry name" value="TPR"/>
    <property type="match status" value="1"/>
</dbReference>
<comment type="similarity">
    <text evidence="2">Belongs to the NASP family.</text>
</comment>
<reference evidence="10 11" key="1">
    <citation type="submission" date="2014-04" db="EMBL/GenBank/DDBJ databases">
        <authorList>
            <consortium name="DOE Joint Genome Institute"/>
            <person name="Kuo A."/>
            <person name="Tarkka M."/>
            <person name="Buscot F."/>
            <person name="Kohler A."/>
            <person name="Nagy L.G."/>
            <person name="Floudas D."/>
            <person name="Copeland A."/>
            <person name="Barry K.W."/>
            <person name="Cichocki N."/>
            <person name="Veneault-Fourrey C."/>
            <person name="LaButti K."/>
            <person name="Lindquist E.A."/>
            <person name="Lipzen A."/>
            <person name="Lundell T."/>
            <person name="Morin E."/>
            <person name="Murat C."/>
            <person name="Sun H."/>
            <person name="Tunlid A."/>
            <person name="Henrissat B."/>
            <person name="Grigoriev I.V."/>
            <person name="Hibbett D.S."/>
            <person name="Martin F."/>
            <person name="Nordberg H.P."/>
            <person name="Cantor M.N."/>
            <person name="Hua S.X."/>
        </authorList>
    </citation>
    <scope>NUCLEOTIDE SEQUENCE [LARGE SCALE GENOMIC DNA]</scope>
    <source>
        <strain evidence="10 11">F 1598</strain>
    </source>
</reference>
<dbReference type="InterPro" id="IPR011990">
    <property type="entry name" value="TPR-like_helical_dom_sf"/>
</dbReference>
<organism evidence="10 11">
    <name type="scientific">Piloderma croceum (strain F 1598)</name>
    <dbReference type="NCBI Taxonomy" id="765440"/>
    <lineage>
        <taxon>Eukaryota</taxon>
        <taxon>Fungi</taxon>
        <taxon>Dikarya</taxon>
        <taxon>Basidiomycota</taxon>
        <taxon>Agaricomycotina</taxon>
        <taxon>Agaricomycetes</taxon>
        <taxon>Agaricomycetidae</taxon>
        <taxon>Atheliales</taxon>
        <taxon>Atheliaceae</taxon>
        <taxon>Piloderma</taxon>
    </lineage>
</organism>
<dbReference type="Gene3D" id="1.25.40.10">
    <property type="entry name" value="Tetratricopeptide repeat domain"/>
    <property type="match status" value="2"/>
</dbReference>
<feature type="compositionally biased region" description="Gly residues" evidence="8">
    <location>
        <begin position="330"/>
        <end position="342"/>
    </location>
</feature>
<evidence type="ECO:0000256" key="6">
    <source>
        <dbReference type="PROSITE-ProRule" id="PRU00339"/>
    </source>
</evidence>
<evidence type="ECO:0000313" key="10">
    <source>
        <dbReference type="EMBL" id="KIM90564.1"/>
    </source>
</evidence>
<dbReference type="Pfam" id="PF10516">
    <property type="entry name" value="SHNi-TPR"/>
    <property type="match status" value="1"/>
</dbReference>
<keyword evidence="5" id="KW-0539">Nucleus</keyword>
<dbReference type="InterPro" id="IPR051730">
    <property type="entry name" value="NASP-like"/>
</dbReference>
<feature type="coiled-coil region" evidence="7">
    <location>
        <begin position="355"/>
        <end position="382"/>
    </location>
</feature>
<dbReference type="SMART" id="SM00028">
    <property type="entry name" value="TPR"/>
    <property type="match status" value="2"/>
</dbReference>
<feature type="repeat" description="TPR" evidence="6">
    <location>
        <begin position="228"/>
        <end position="261"/>
    </location>
</feature>
<dbReference type="PANTHER" id="PTHR15081:SF1">
    <property type="entry name" value="NUCLEAR AUTOANTIGENIC SPERM PROTEIN"/>
    <property type="match status" value="1"/>
</dbReference>
<dbReference type="InterPro" id="IPR019734">
    <property type="entry name" value="TPR_rpt"/>
</dbReference>
<keyword evidence="4 6" id="KW-0802">TPR repeat</keyword>
<dbReference type="InterPro" id="IPR019544">
    <property type="entry name" value="Tetratricopeptide_SHNi-TPR_dom"/>
</dbReference>
<dbReference type="GO" id="GO:0006335">
    <property type="term" value="P:DNA replication-dependent chromatin assembly"/>
    <property type="evidence" value="ECO:0007669"/>
    <property type="project" value="TreeGrafter"/>
</dbReference>
<evidence type="ECO:0000313" key="11">
    <source>
        <dbReference type="Proteomes" id="UP000054166"/>
    </source>
</evidence>
<proteinExistence type="inferred from homology"/>
<dbReference type="OrthoDB" id="5587616at2759"/>
<feature type="compositionally biased region" description="Basic and acidic residues" evidence="8">
    <location>
        <begin position="437"/>
        <end position="459"/>
    </location>
</feature>
<dbReference type="STRING" id="765440.A0A0C3GFW9"/>
<name>A0A0C3GFW9_PILCF</name>
<evidence type="ECO:0000256" key="3">
    <source>
        <dbReference type="ARBA" id="ARBA00022737"/>
    </source>
</evidence>
<protein>
    <recommendedName>
        <fullName evidence="9">Tetratricopeptide SHNi-TPR domain-containing protein</fullName>
    </recommendedName>
</protein>
<evidence type="ECO:0000256" key="1">
    <source>
        <dbReference type="ARBA" id="ARBA00004123"/>
    </source>
</evidence>
<dbReference type="SUPFAM" id="SSF48452">
    <property type="entry name" value="TPR-like"/>
    <property type="match status" value="2"/>
</dbReference>
<dbReference type="FunCoup" id="A0A0C3GFW9">
    <property type="interactions" value="37"/>
</dbReference>
<evidence type="ECO:0000256" key="4">
    <source>
        <dbReference type="ARBA" id="ARBA00022803"/>
    </source>
</evidence>
<dbReference type="AlphaFoldDB" id="A0A0C3GFW9"/>
<gene>
    <name evidence="10" type="ORF">PILCRDRAFT_1835</name>
</gene>
<keyword evidence="3" id="KW-0677">Repeat</keyword>
<feature type="domain" description="Tetratricopeptide SHNi-TPR" evidence="9">
    <location>
        <begin position="228"/>
        <end position="265"/>
    </location>
</feature>